<comment type="caution">
    <text evidence="2">The sequence shown here is derived from an EMBL/GenBank/DDBJ whole genome shotgun (WGS) entry which is preliminary data.</text>
</comment>
<dbReference type="EMBL" id="CATNWA010015804">
    <property type="protein sequence ID" value="CAI9586947.1"/>
    <property type="molecule type" value="Genomic_DNA"/>
</dbReference>
<sequence length="75" mass="8370">RKNSQNVGRAQDKAQCFTIYNIQIIYIKISNLPPVLAPVRPDVTGTGTTEAGCWHRPKEMAGDTAGDTSRERRIR</sequence>
<feature type="non-terminal residue" evidence="2">
    <location>
        <position position="1"/>
    </location>
</feature>
<evidence type="ECO:0000313" key="2">
    <source>
        <dbReference type="EMBL" id="CAI9586947.1"/>
    </source>
</evidence>
<gene>
    <name evidence="2" type="ORF">SPARVUS_LOCUS10477054</name>
</gene>
<evidence type="ECO:0000256" key="1">
    <source>
        <dbReference type="SAM" id="MobiDB-lite"/>
    </source>
</evidence>
<name>A0ABN9EQG9_9NEOB</name>
<keyword evidence="3" id="KW-1185">Reference proteome</keyword>
<accession>A0ABN9EQG9</accession>
<feature type="region of interest" description="Disordered" evidence="1">
    <location>
        <begin position="47"/>
        <end position="75"/>
    </location>
</feature>
<organism evidence="2 3">
    <name type="scientific">Staurois parvus</name>
    <dbReference type="NCBI Taxonomy" id="386267"/>
    <lineage>
        <taxon>Eukaryota</taxon>
        <taxon>Metazoa</taxon>
        <taxon>Chordata</taxon>
        <taxon>Craniata</taxon>
        <taxon>Vertebrata</taxon>
        <taxon>Euteleostomi</taxon>
        <taxon>Amphibia</taxon>
        <taxon>Batrachia</taxon>
        <taxon>Anura</taxon>
        <taxon>Neobatrachia</taxon>
        <taxon>Ranoidea</taxon>
        <taxon>Ranidae</taxon>
        <taxon>Staurois</taxon>
    </lineage>
</organism>
<reference evidence="2" key="1">
    <citation type="submission" date="2023-05" db="EMBL/GenBank/DDBJ databases">
        <authorList>
            <person name="Stuckert A."/>
        </authorList>
    </citation>
    <scope>NUCLEOTIDE SEQUENCE</scope>
</reference>
<protein>
    <submittedName>
        <fullName evidence="2">Uncharacterized protein</fullName>
    </submittedName>
</protein>
<proteinExistence type="predicted"/>
<evidence type="ECO:0000313" key="3">
    <source>
        <dbReference type="Proteomes" id="UP001162483"/>
    </source>
</evidence>
<dbReference type="Proteomes" id="UP001162483">
    <property type="component" value="Unassembled WGS sequence"/>
</dbReference>